<gene>
    <name evidence="1" type="ORF">GUJ93_ZPchr0002g23135</name>
</gene>
<evidence type="ECO:0000313" key="2">
    <source>
        <dbReference type="Proteomes" id="UP000729402"/>
    </source>
</evidence>
<dbReference type="Proteomes" id="UP000729402">
    <property type="component" value="Unassembled WGS sequence"/>
</dbReference>
<dbReference type="EMBL" id="JAAALK010000287">
    <property type="protein sequence ID" value="KAG8059091.1"/>
    <property type="molecule type" value="Genomic_DNA"/>
</dbReference>
<accession>A0A8J5SJ53</accession>
<name>A0A8J5SJ53_ZIZPA</name>
<sequence>MASSSAKDIPAVFVRVVSASVMQPPHEGKVVSAVDEASLKLIDVQSRGQGGGGGTRAFRLFAGEEMAANWRGFDFSSEDGGATN</sequence>
<organism evidence="1 2">
    <name type="scientific">Zizania palustris</name>
    <name type="common">Northern wild rice</name>
    <dbReference type="NCBI Taxonomy" id="103762"/>
    <lineage>
        <taxon>Eukaryota</taxon>
        <taxon>Viridiplantae</taxon>
        <taxon>Streptophyta</taxon>
        <taxon>Embryophyta</taxon>
        <taxon>Tracheophyta</taxon>
        <taxon>Spermatophyta</taxon>
        <taxon>Magnoliopsida</taxon>
        <taxon>Liliopsida</taxon>
        <taxon>Poales</taxon>
        <taxon>Poaceae</taxon>
        <taxon>BOP clade</taxon>
        <taxon>Oryzoideae</taxon>
        <taxon>Oryzeae</taxon>
        <taxon>Zizaniinae</taxon>
        <taxon>Zizania</taxon>
    </lineage>
</organism>
<comment type="caution">
    <text evidence="1">The sequence shown here is derived from an EMBL/GenBank/DDBJ whole genome shotgun (WGS) entry which is preliminary data.</text>
</comment>
<dbReference type="AlphaFoldDB" id="A0A8J5SJ53"/>
<keyword evidence="2" id="KW-1185">Reference proteome</keyword>
<evidence type="ECO:0000313" key="1">
    <source>
        <dbReference type="EMBL" id="KAG8059091.1"/>
    </source>
</evidence>
<reference evidence="1" key="1">
    <citation type="journal article" date="2021" name="bioRxiv">
        <title>Whole Genome Assembly and Annotation of Northern Wild Rice, Zizania palustris L., Supports a Whole Genome Duplication in the Zizania Genus.</title>
        <authorList>
            <person name="Haas M."/>
            <person name="Kono T."/>
            <person name="Macchietto M."/>
            <person name="Millas R."/>
            <person name="McGilp L."/>
            <person name="Shao M."/>
            <person name="Duquette J."/>
            <person name="Hirsch C.N."/>
            <person name="Kimball J."/>
        </authorList>
    </citation>
    <scope>NUCLEOTIDE SEQUENCE</scope>
    <source>
        <tissue evidence="1">Fresh leaf tissue</tissue>
    </source>
</reference>
<proteinExistence type="predicted"/>
<protein>
    <submittedName>
        <fullName evidence="1">Uncharacterized protein</fullName>
    </submittedName>
</protein>
<reference evidence="1" key="2">
    <citation type="submission" date="2021-02" db="EMBL/GenBank/DDBJ databases">
        <authorList>
            <person name="Kimball J.A."/>
            <person name="Haas M.W."/>
            <person name="Macchietto M."/>
            <person name="Kono T."/>
            <person name="Duquette J."/>
            <person name="Shao M."/>
        </authorList>
    </citation>
    <scope>NUCLEOTIDE SEQUENCE</scope>
    <source>
        <tissue evidence="1">Fresh leaf tissue</tissue>
    </source>
</reference>